<sequence>MGHRFWERKLAAPLLGGQLVPSQGAAEPRAMPARQRLRTSRPHRDMRPLWEESPTVAVPLGTGRCWTWSRAPRPHCSWTAAPYWTTTATSQCL</sequence>
<evidence type="ECO:0000256" key="1">
    <source>
        <dbReference type="SAM" id="MobiDB-lite"/>
    </source>
</evidence>
<evidence type="ECO:0000313" key="2">
    <source>
        <dbReference type="EMBL" id="OWK08229.1"/>
    </source>
</evidence>
<keyword evidence="3" id="KW-1185">Reference proteome</keyword>
<proteinExistence type="predicted"/>
<evidence type="ECO:0000313" key="3">
    <source>
        <dbReference type="Proteomes" id="UP000242450"/>
    </source>
</evidence>
<organism evidence="2 3">
    <name type="scientific">Cervus elaphus hippelaphus</name>
    <name type="common">European red deer</name>
    <dbReference type="NCBI Taxonomy" id="46360"/>
    <lineage>
        <taxon>Eukaryota</taxon>
        <taxon>Metazoa</taxon>
        <taxon>Chordata</taxon>
        <taxon>Craniata</taxon>
        <taxon>Vertebrata</taxon>
        <taxon>Euteleostomi</taxon>
        <taxon>Mammalia</taxon>
        <taxon>Eutheria</taxon>
        <taxon>Laurasiatheria</taxon>
        <taxon>Artiodactyla</taxon>
        <taxon>Ruminantia</taxon>
        <taxon>Pecora</taxon>
        <taxon>Cervidae</taxon>
        <taxon>Cervinae</taxon>
        <taxon>Cervus</taxon>
    </lineage>
</organism>
<name>A0A212CQB6_CEREH</name>
<accession>A0A212CQB6</accession>
<comment type="caution">
    <text evidence="2">The sequence shown here is derived from an EMBL/GenBank/DDBJ whole genome shotgun (WGS) entry which is preliminary data.</text>
</comment>
<protein>
    <submittedName>
        <fullName evidence="2">Uncharacterized protein</fullName>
    </submittedName>
</protein>
<dbReference type="Proteomes" id="UP000242450">
    <property type="component" value="Chromosome 14"/>
</dbReference>
<feature type="region of interest" description="Disordered" evidence="1">
    <location>
        <begin position="21"/>
        <end position="49"/>
    </location>
</feature>
<dbReference type="AlphaFoldDB" id="A0A212CQB6"/>
<reference evidence="2 3" key="1">
    <citation type="journal article" date="2018" name="Mol. Genet. Genomics">
        <title>The red deer Cervus elaphus genome CerEla1.0: sequencing, annotating, genes, and chromosomes.</title>
        <authorList>
            <person name="Bana N.A."/>
            <person name="Nyiri A."/>
            <person name="Nagy J."/>
            <person name="Frank K."/>
            <person name="Nagy T."/>
            <person name="Steger V."/>
            <person name="Schiller M."/>
            <person name="Lakatos P."/>
            <person name="Sugar L."/>
            <person name="Horn P."/>
            <person name="Barta E."/>
            <person name="Orosz L."/>
        </authorList>
    </citation>
    <scope>NUCLEOTIDE SEQUENCE [LARGE SCALE GENOMIC DNA]</scope>
    <source>
        <strain evidence="2">Hungarian</strain>
    </source>
</reference>
<dbReference type="EMBL" id="MKHE01000014">
    <property type="protein sequence ID" value="OWK08229.1"/>
    <property type="molecule type" value="Genomic_DNA"/>
</dbReference>
<gene>
    <name evidence="2" type="ORF">Celaphus_00011017</name>
</gene>